<gene>
    <name evidence="2" type="ORF">METZ01_LOCUS60731</name>
</gene>
<accession>A0A381SZL9</accession>
<keyword evidence="1" id="KW-0472">Membrane</keyword>
<keyword evidence="1" id="KW-0812">Transmembrane</keyword>
<dbReference type="AlphaFoldDB" id="A0A381SZL9"/>
<feature type="transmembrane region" description="Helical" evidence="1">
    <location>
        <begin position="117"/>
        <end position="140"/>
    </location>
</feature>
<sequence length="152" mass="17110">MGLFSKRKSNTAIGLLLRPDRVVEQIKLEVDPPVVKIDEDKDRHMTWVLHRPLRKLDTGSVKKTKDSYVMLRPDRLEPIAPSGFLAPKTSMSLLGRAFRKEHNKNSAHPPNDSTTNLLMFDMILVGLALVFGLMTLLMLMPKAMTALTDMVS</sequence>
<evidence type="ECO:0000313" key="2">
    <source>
        <dbReference type="EMBL" id="SVA07877.1"/>
    </source>
</evidence>
<keyword evidence="1" id="KW-1133">Transmembrane helix</keyword>
<reference evidence="2" key="1">
    <citation type="submission" date="2018-05" db="EMBL/GenBank/DDBJ databases">
        <authorList>
            <person name="Lanie J.A."/>
            <person name="Ng W.-L."/>
            <person name="Kazmierczak K.M."/>
            <person name="Andrzejewski T.M."/>
            <person name="Davidsen T.M."/>
            <person name="Wayne K.J."/>
            <person name="Tettelin H."/>
            <person name="Glass J.I."/>
            <person name="Rusch D."/>
            <person name="Podicherti R."/>
            <person name="Tsui H.-C.T."/>
            <person name="Winkler M.E."/>
        </authorList>
    </citation>
    <scope>NUCLEOTIDE SEQUENCE</scope>
</reference>
<dbReference type="EMBL" id="UINC01003618">
    <property type="protein sequence ID" value="SVA07877.1"/>
    <property type="molecule type" value="Genomic_DNA"/>
</dbReference>
<name>A0A381SZL9_9ZZZZ</name>
<proteinExistence type="predicted"/>
<organism evidence="2">
    <name type="scientific">marine metagenome</name>
    <dbReference type="NCBI Taxonomy" id="408172"/>
    <lineage>
        <taxon>unclassified sequences</taxon>
        <taxon>metagenomes</taxon>
        <taxon>ecological metagenomes</taxon>
    </lineage>
</organism>
<evidence type="ECO:0000256" key="1">
    <source>
        <dbReference type="SAM" id="Phobius"/>
    </source>
</evidence>
<protein>
    <submittedName>
        <fullName evidence="2">Uncharacterized protein</fullName>
    </submittedName>
</protein>